<evidence type="ECO:0000256" key="7">
    <source>
        <dbReference type="ARBA" id="ARBA00022827"/>
    </source>
</evidence>
<dbReference type="Pfam" id="PF01266">
    <property type="entry name" value="DAO"/>
    <property type="match status" value="1"/>
</dbReference>
<evidence type="ECO:0000259" key="13">
    <source>
        <dbReference type="Pfam" id="PF16901"/>
    </source>
</evidence>
<dbReference type="GO" id="GO:0004369">
    <property type="term" value="F:glycerol-3-phosphate oxidase activity"/>
    <property type="evidence" value="ECO:0007669"/>
    <property type="project" value="UniProtKB-EC"/>
</dbReference>
<keyword evidence="15" id="KW-1185">Reference proteome</keyword>
<dbReference type="Gene3D" id="3.50.50.60">
    <property type="entry name" value="FAD/NAD(P)-binding domain"/>
    <property type="match status" value="1"/>
</dbReference>
<dbReference type="InterPro" id="IPR038299">
    <property type="entry name" value="DAO_C_sf"/>
</dbReference>
<evidence type="ECO:0000256" key="8">
    <source>
        <dbReference type="ARBA" id="ARBA00023002"/>
    </source>
</evidence>
<dbReference type="RefSeq" id="WP_257701312.1">
    <property type="nucleotide sequence ID" value="NZ_CP102451.1"/>
</dbReference>
<evidence type="ECO:0000259" key="12">
    <source>
        <dbReference type="Pfam" id="PF01266"/>
    </source>
</evidence>
<evidence type="ECO:0000313" key="14">
    <source>
        <dbReference type="EMBL" id="UUV99869.1"/>
    </source>
</evidence>
<dbReference type="InterPro" id="IPR000447">
    <property type="entry name" value="G3P_DH_FAD-dep"/>
</dbReference>
<dbReference type="NCBIfam" id="NF033461">
    <property type="entry name" value="glycerol3P_ox_1"/>
    <property type="match status" value="1"/>
</dbReference>
<evidence type="ECO:0000313" key="15">
    <source>
        <dbReference type="Proteomes" id="UP001058273"/>
    </source>
</evidence>
<feature type="domain" description="FAD dependent oxidoreductase" evidence="12">
    <location>
        <begin position="21"/>
        <end position="351"/>
    </location>
</feature>
<evidence type="ECO:0000256" key="2">
    <source>
        <dbReference type="ARBA" id="ARBA00007330"/>
    </source>
</evidence>
<evidence type="ECO:0000256" key="3">
    <source>
        <dbReference type="ARBA" id="ARBA00013104"/>
    </source>
</evidence>
<dbReference type="EC" id="1.1.3.21" evidence="3"/>
<dbReference type="PROSITE" id="PS00977">
    <property type="entry name" value="FAD_G3PDH_1"/>
    <property type="match status" value="1"/>
</dbReference>
<dbReference type="PRINTS" id="PR01001">
    <property type="entry name" value="FADG3PDH"/>
</dbReference>
<keyword evidence="6" id="KW-0319">Glycerol metabolism</keyword>
<evidence type="ECO:0000256" key="4">
    <source>
        <dbReference type="ARBA" id="ARBA00021658"/>
    </source>
</evidence>
<gene>
    <name evidence="14" type="primary">glpO</name>
    <name evidence="14" type="ORF">G314FT_20380</name>
</gene>
<dbReference type="EMBL" id="CP102451">
    <property type="protein sequence ID" value="UUV99869.1"/>
    <property type="molecule type" value="Genomic_DNA"/>
</dbReference>
<evidence type="ECO:0000256" key="11">
    <source>
        <dbReference type="SAM" id="MobiDB-lite"/>
    </source>
</evidence>
<feature type="region of interest" description="Disordered" evidence="11">
    <location>
        <begin position="397"/>
        <end position="416"/>
    </location>
</feature>
<dbReference type="PANTHER" id="PTHR11985">
    <property type="entry name" value="GLYCEROL-3-PHOSPHATE DEHYDROGENASE"/>
    <property type="match status" value="1"/>
</dbReference>
<reference evidence="14" key="1">
    <citation type="submission" date="2022-08" db="EMBL/GenBank/DDBJ databases">
        <title>Genome sequence of Vagococcus luciliae DSM 112651.</title>
        <authorList>
            <person name="Juan G."/>
            <person name="Anja P."/>
            <person name="Rolf D."/>
            <person name="Kampfer P."/>
            <person name="Vilcinskas A."/>
        </authorList>
    </citation>
    <scope>NUCLEOTIDE SEQUENCE</scope>
    <source>
        <strain evidence="14">G314FT</strain>
    </source>
</reference>
<sequence>MSFSLKTRQESINYLKNHPVDVLIIGGGITGAGLALQTAASGMSTALVEMQDFAEGTSSRSTKLVHGGIRYLKTFDVEVVSDTVSERANVQKIAPHIPKPNPMLLPIYDEPNNTFSLFSLKVAMDLYDNLAHVTGTKYENRVLTKEEVLEVSPHLNQDKLLGGGIYLDFKNNDARLVIENIKKAHEDGAHLLSKTKVIGLIYDNHHKISGVHVEDVLTGETYEIHANIVVNTTGPWSDTIRGLSKDQTVTNQMRPTKGVHLVVDYDKLPVTQPVYFDTGLSDGRMVFVIPRENKTYFGTTDTDYTGDLMHPTVTQEDVDYLLKVVNNRFPKRDITLEDIEASWAGLRPLLSGNAGSDYNGGSKASLSDESLELVIRSVKDFEAGIGSKESIEQTIKKAKTSSGEKEVSASSVSRGSSLDVTKDGLVTLAGGKITDYRLMAEGALNLIASILKENFGREYHLVDSKSYPVSGGEFDPTKVEEMTEVFTKLAIEQGLSKEEASDLANLYGANINKVLSYDKVDFMGLTKAESMSLMYALEEEMTLTPVDYVLRRTNYLLFKRDRLEKIKEAIINAMSQYFEWTQEEVSNYTKELDNAMSESFLSDLKIEG</sequence>
<evidence type="ECO:0000256" key="1">
    <source>
        <dbReference type="ARBA" id="ARBA00001974"/>
    </source>
</evidence>
<keyword evidence="8 14" id="KW-0560">Oxidoreductase</keyword>
<comment type="catalytic activity">
    <reaction evidence="10">
        <text>sn-glycerol 3-phosphate + O2 = dihydroxyacetone phosphate + H2O2</text>
        <dbReference type="Rhea" id="RHEA:18369"/>
        <dbReference type="ChEBI" id="CHEBI:15379"/>
        <dbReference type="ChEBI" id="CHEBI:16240"/>
        <dbReference type="ChEBI" id="CHEBI:57597"/>
        <dbReference type="ChEBI" id="CHEBI:57642"/>
        <dbReference type="EC" id="1.1.3.21"/>
    </reaction>
</comment>
<evidence type="ECO:0000256" key="6">
    <source>
        <dbReference type="ARBA" id="ARBA00022798"/>
    </source>
</evidence>
<proteinExistence type="inferred from homology"/>
<dbReference type="Gene3D" id="1.10.8.870">
    <property type="entry name" value="Alpha-glycerophosphate oxidase, cap domain"/>
    <property type="match status" value="1"/>
</dbReference>
<evidence type="ECO:0000256" key="9">
    <source>
        <dbReference type="ARBA" id="ARBA00032349"/>
    </source>
</evidence>
<dbReference type="SUPFAM" id="SSF54373">
    <property type="entry name" value="FAD-linked reductases, C-terminal domain"/>
    <property type="match status" value="1"/>
</dbReference>
<comment type="cofactor">
    <cofactor evidence="1">
        <name>FAD</name>
        <dbReference type="ChEBI" id="CHEBI:57692"/>
    </cofactor>
</comment>
<reference evidence="14" key="2">
    <citation type="submission" date="2022-08" db="EMBL/GenBank/DDBJ databases">
        <authorList>
            <person name="Poehlein A."/>
            <person name="Guzman J."/>
            <person name="Daniel R."/>
            <person name="Vilcinskas A."/>
        </authorList>
    </citation>
    <scope>NUCLEOTIDE SEQUENCE</scope>
    <source>
        <strain evidence="14">G314FT</strain>
    </source>
</reference>
<dbReference type="PANTHER" id="PTHR11985:SF35">
    <property type="entry name" value="ANAEROBIC GLYCEROL-3-PHOSPHATE DEHYDROGENASE SUBUNIT A"/>
    <property type="match status" value="1"/>
</dbReference>
<keyword evidence="5" id="KW-0285">Flavoprotein</keyword>
<evidence type="ECO:0000256" key="5">
    <source>
        <dbReference type="ARBA" id="ARBA00022630"/>
    </source>
</evidence>
<keyword evidence="7" id="KW-0274">FAD</keyword>
<name>A0ABY5P1S8_9ENTE</name>
<dbReference type="InterPro" id="IPR006076">
    <property type="entry name" value="FAD-dep_OxRdtase"/>
</dbReference>
<dbReference type="Gene3D" id="3.30.9.10">
    <property type="entry name" value="D-Amino Acid Oxidase, subunit A, domain 2"/>
    <property type="match status" value="1"/>
</dbReference>
<organism evidence="14 15">
    <name type="scientific">Vagococcus luciliae</name>
    <dbReference type="NCBI Taxonomy" id="2920380"/>
    <lineage>
        <taxon>Bacteria</taxon>
        <taxon>Bacillati</taxon>
        <taxon>Bacillota</taxon>
        <taxon>Bacilli</taxon>
        <taxon>Lactobacillales</taxon>
        <taxon>Enterococcaceae</taxon>
        <taxon>Vagococcus</taxon>
    </lineage>
</organism>
<dbReference type="InterPro" id="IPR031656">
    <property type="entry name" value="DAO_C"/>
</dbReference>
<dbReference type="SUPFAM" id="SSF51905">
    <property type="entry name" value="FAD/NAD(P)-binding domain"/>
    <property type="match status" value="1"/>
</dbReference>
<dbReference type="Proteomes" id="UP001058273">
    <property type="component" value="Chromosome"/>
</dbReference>
<evidence type="ECO:0000256" key="10">
    <source>
        <dbReference type="ARBA" id="ARBA00049503"/>
    </source>
</evidence>
<dbReference type="Pfam" id="PF16901">
    <property type="entry name" value="DAO_C"/>
    <property type="match status" value="1"/>
</dbReference>
<protein>
    <recommendedName>
        <fullName evidence="4">Alpha-glycerophosphate oxidase</fullName>
        <ecNumber evidence="3">1.1.3.21</ecNumber>
    </recommendedName>
    <alternativeName>
        <fullName evidence="9">Glycerol-3-phosphate oxidase</fullName>
    </alternativeName>
</protein>
<dbReference type="InterPro" id="IPR036188">
    <property type="entry name" value="FAD/NAD-bd_sf"/>
</dbReference>
<accession>A0ABY5P1S8</accession>
<feature type="domain" description="Alpha-glycerophosphate oxidase C-terminal" evidence="13">
    <location>
        <begin position="465"/>
        <end position="584"/>
    </location>
</feature>
<comment type="similarity">
    <text evidence="2">Belongs to the FAD-dependent glycerol-3-phosphate dehydrogenase family.</text>
</comment>